<name>A0A1D6HJN1_MAIZE</name>
<evidence type="ECO:0000256" key="1">
    <source>
        <dbReference type="SAM" id="MobiDB-lite"/>
    </source>
</evidence>
<proteinExistence type="predicted"/>
<feature type="region of interest" description="Disordered" evidence="1">
    <location>
        <begin position="1"/>
        <end position="25"/>
    </location>
</feature>
<dbReference type="EMBL" id="CM000781">
    <property type="protein sequence ID" value="AQK74674.1"/>
    <property type="molecule type" value="Genomic_DNA"/>
</dbReference>
<protein>
    <submittedName>
        <fullName evidence="2">Uncharacterized protein</fullName>
    </submittedName>
</protein>
<dbReference type="AlphaFoldDB" id="A0A1D6HJN1"/>
<gene>
    <name evidence="2" type="ORF">ZEAMMB73_Zm00001d017970</name>
</gene>
<dbReference type="InParanoid" id="A0A1D6HJN1"/>
<dbReference type="PaxDb" id="4577-AC203430.3_FGP007"/>
<organism evidence="2">
    <name type="scientific">Zea mays</name>
    <name type="common">Maize</name>
    <dbReference type="NCBI Taxonomy" id="4577"/>
    <lineage>
        <taxon>Eukaryota</taxon>
        <taxon>Viridiplantae</taxon>
        <taxon>Streptophyta</taxon>
        <taxon>Embryophyta</taxon>
        <taxon>Tracheophyta</taxon>
        <taxon>Spermatophyta</taxon>
        <taxon>Magnoliopsida</taxon>
        <taxon>Liliopsida</taxon>
        <taxon>Poales</taxon>
        <taxon>Poaceae</taxon>
        <taxon>PACMAD clade</taxon>
        <taxon>Panicoideae</taxon>
        <taxon>Andropogonodae</taxon>
        <taxon>Andropogoneae</taxon>
        <taxon>Tripsacinae</taxon>
        <taxon>Zea</taxon>
    </lineage>
</organism>
<feature type="compositionally biased region" description="Polar residues" evidence="1">
    <location>
        <begin position="10"/>
        <end position="25"/>
    </location>
</feature>
<sequence>MLRKMIDSKSYFSQASSGSRLSTRASGVCNEPEYKLEFKRIIVKMSMVKILMVKSKILFAIWHLVVNRL</sequence>
<accession>A0A1D6HJN1</accession>
<reference evidence="2" key="1">
    <citation type="submission" date="2015-12" db="EMBL/GenBank/DDBJ databases">
        <title>Update maize B73 reference genome by single molecule sequencing technologies.</title>
        <authorList>
            <consortium name="Maize Genome Sequencing Project"/>
            <person name="Ware D."/>
        </authorList>
    </citation>
    <scope>NUCLEOTIDE SEQUENCE</scope>
    <source>
        <tissue evidence="2">Seedling</tissue>
    </source>
</reference>
<evidence type="ECO:0000313" key="2">
    <source>
        <dbReference type="EMBL" id="AQK74674.1"/>
    </source>
</evidence>